<evidence type="ECO:0000313" key="2">
    <source>
        <dbReference type="Proteomes" id="UP000003711"/>
    </source>
</evidence>
<dbReference type="HOGENOM" id="CLU_884691_0_0_10"/>
<dbReference type="Proteomes" id="UP000003711">
    <property type="component" value="Unassembled WGS sequence"/>
</dbReference>
<dbReference type="AlphaFoldDB" id="E2N7D2"/>
<evidence type="ECO:0000313" key="1">
    <source>
        <dbReference type="EMBL" id="EEF92177.1"/>
    </source>
</evidence>
<dbReference type="RefSeq" id="WP_007209570.1">
    <property type="nucleotide sequence ID" value="NZ_EQ973486.1"/>
</dbReference>
<protein>
    <submittedName>
        <fullName evidence="1">Uncharacterized protein</fullName>
    </submittedName>
</protein>
<proteinExistence type="predicted"/>
<sequence length="314" mass="34823">MDVAAFDSLIPYPKDGKDGIGERGPLPYPAGIFQSDVSYTATKDKTPIVYYKVGKTFYVMNKVATVKGLNPADDYAKNGNNATWIPFENYKAVFTEILMAEFAKLASAVFWGDYMFSQYGRDSEGKLTEDYSQFGESGFSPRLQINFKTGDIFCESLTTKGANYNKLIPAEYDDRGIYITNWGMPDAGRPNKSNYIYNTKSGPITAILGPEYLLTPSGEYYNPCANVEFMMIQRYAGGANDVVKISTIGQVSVTLNGIYCGDGIELYPNTFVKFLYKEVPEESGSIHYLIINSGDFDIVTVGLSKKAVAKHRSF</sequence>
<dbReference type="EMBL" id="ACCH01000013">
    <property type="protein sequence ID" value="EEF92177.1"/>
    <property type="molecule type" value="Genomic_DNA"/>
</dbReference>
<gene>
    <name evidence="1" type="ORF">BACCELL_00173</name>
</gene>
<accession>E2N7D2</accession>
<organism evidence="1 2">
    <name type="scientific">Bacteroides cellulosilyticus DSM 14838</name>
    <dbReference type="NCBI Taxonomy" id="537012"/>
    <lineage>
        <taxon>Bacteria</taxon>
        <taxon>Pseudomonadati</taxon>
        <taxon>Bacteroidota</taxon>
        <taxon>Bacteroidia</taxon>
        <taxon>Bacteroidales</taxon>
        <taxon>Bacteroidaceae</taxon>
        <taxon>Bacteroides</taxon>
    </lineage>
</organism>
<reference evidence="1 2" key="1">
    <citation type="submission" date="2008-12" db="EMBL/GenBank/DDBJ databases">
        <authorList>
            <person name="Fulton L."/>
            <person name="Clifton S."/>
            <person name="Fulton B."/>
            <person name="Xu J."/>
            <person name="Minx P."/>
            <person name="Pepin K.H."/>
            <person name="Johnson M."/>
            <person name="Bhonagiri V."/>
            <person name="Nash W.E."/>
            <person name="Mardis E.R."/>
            <person name="Wilson R.K."/>
        </authorList>
    </citation>
    <scope>NUCLEOTIDE SEQUENCE [LARGE SCALE GENOMIC DNA]</scope>
    <source>
        <strain evidence="1 2">DSM 14838</strain>
    </source>
</reference>
<comment type="caution">
    <text evidence="1">The sequence shown here is derived from an EMBL/GenBank/DDBJ whole genome shotgun (WGS) entry which is preliminary data.</text>
</comment>
<name>E2N7D2_9BACE</name>
<reference evidence="1 2" key="2">
    <citation type="submission" date="2009-01" db="EMBL/GenBank/DDBJ databases">
        <title>Draft genome sequence of Bacteroides cellulosilyticus (DSM 14838).</title>
        <authorList>
            <person name="Sudarsanam P."/>
            <person name="Ley R."/>
            <person name="Guruge J."/>
            <person name="Turnbaugh P.J."/>
            <person name="Mahowald M."/>
            <person name="Liep D."/>
            <person name="Gordon J."/>
        </authorList>
    </citation>
    <scope>NUCLEOTIDE SEQUENCE [LARGE SCALE GENOMIC DNA]</scope>
    <source>
        <strain evidence="1 2">DSM 14838</strain>
    </source>
</reference>